<keyword evidence="7" id="KW-0539">Nucleus</keyword>
<evidence type="ECO:0000256" key="8">
    <source>
        <dbReference type="RuleBase" id="RU003682"/>
    </source>
</evidence>
<dbReference type="PANTHER" id="PTHR46030">
    <property type="entry name" value="ALPHA-KETOGLUTARATE-DEPENDENT DIOXYGENASE ALKB HOMOLOG 6"/>
    <property type="match status" value="1"/>
</dbReference>
<keyword evidence="4" id="KW-0223">Dioxygenase</keyword>
<organism evidence="10 11">
    <name type="scientific">Panaeolus cyanescens</name>
    <dbReference type="NCBI Taxonomy" id="181874"/>
    <lineage>
        <taxon>Eukaryota</taxon>
        <taxon>Fungi</taxon>
        <taxon>Dikarya</taxon>
        <taxon>Basidiomycota</taxon>
        <taxon>Agaricomycotina</taxon>
        <taxon>Agaricomycetes</taxon>
        <taxon>Agaricomycetidae</taxon>
        <taxon>Agaricales</taxon>
        <taxon>Agaricineae</taxon>
        <taxon>Galeropsidaceae</taxon>
        <taxon>Panaeolus</taxon>
    </lineage>
</organism>
<evidence type="ECO:0000256" key="5">
    <source>
        <dbReference type="ARBA" id="ARBA00023002"/>
    </source>
</evidence>
<dbReference type="GO" id="GO:0051213">
    <property type="term" value="F:dioxygenase activity"/>
    <property type="evidence" value="ECO:0007669"/>
    <property type="project" value="UniProtKB-KW"/>
</dbReference>
<dbReference type="InterPro" id="IPR037151">
    <property type="entry name" value="AlkB-like_sf"/>
</dbReference>
<proteinExistence type="inferred from homology"/>
<evidence type="ECO:0000256" key="7">
    <source>
        <dbReference type="ARBA" id="ARBA00023242"/>
    </source>
</evidence>
<comment type="similarity">
    <text evidence="8">Belongs to the iron/ascorbate-dependent oxidoreductase family.</text>
</comment>
<gene>
    <name evidence="10" type="ORF">CVT24_011630</name>
</gene>
<dbReference type="OrthoDB" id="412814at2759"/>
<comment type="similarity">
    <text evidence="2">Belongs to the alkB family.</text>
</comment>
<dbReference type="PROSITE" id="PS51471">
    <property type="entry name" value="FE2OG_OXY"/>
    <property type="match status" value="1"/>
</dbReference>
<sequence>MTPRDQSSADLDAHRVLDRDTFYIPNFITEQEEEYLLRKIAESPQPKWKKLANRRSTGAFKNSPHGQPNHIIMNEYLPGQGIMPHEDGASYFPVVATLSLQSHTVFHYYKYREEEDGSTTCTARSIDKSPVLSLLLEPRSLVISSGEMYTAHLHGRVILWPTPIDAIEEDVVVTDVSNNPSAVSVSNFDRLDNQSLKTAIESREPLRRSVRYSLTCRDIARVSNFQRR</sequence>
<evidence type="ECO:0000313" key="11">
    <source>
        <dbReference type="Proteomes" id="UP000284842"/>
    </source>
</evidence>
<dbReference type="InterPro" id="IPR005123">
    <property type="entry name" value="Oxoglu/Fe-dep_dioxygenase_dom"/>
</dbReference>
<feature type="domain" description="Fe2OG dioxygenase" evidence="9">
    <location>
        <begin position="67"/>
        <end position="220"/>
    </location>
</feature>
<keyword evidence="3 8" id="KW-0479">Metal-binding</keyword>
<keyword evidence="6 8" id="KW-0408">Iron</keyword>
<dbReference type="AlphaFoldDB" id="A0A409YH27"/>
<comment type="subcellular location">
    <subcellularLocation>
        <location evidence="1">Nucleus</location>
    </subcellularLocation>
</comment>
<dbReference type="SUPFAM" id="SSF51197">
    <property type="entry name" value="Clavaminate synthase-like"/>
    <property type="match status" value="1"/>
</dbReference>
<dbReference type="PANTHER" id="PTHR46030:SF1">
    <property type="entry name" value="ALPHA-KETOGLUTARATE-DEPENDENT DIOXYGENASE ALKB HOMOLOG 6"/>
    <property type="match status" value="1"/>
</dbReference>
<dbReference type="EMBL" id="NHTK01001177">
    <property type="protein sequence ID" value="PPR02292.1"/>
    <property type="molecule type" value="Genomic_DNA"/>
</dbReference>
<protein>
    <recommendedName>
        <fullName evidence="9">Fe2OG dioxygenase domain-containing protein</fullName>
    </recommendedName>
</protein>
<keyword evidence="11" id="KW-1185">Reference proteome</keyword>
<evidence type="ECO:0000313" key="10">
    <source>
        <dbReference type="EMBL" id="PPR02292.1"/>
    </source>
</evidence>
<evidence type="ECO:0000256" key="6">
    <source>
        <dbReference type="ARBA" id="ARBA00023004"/>
    </source>
</evidence>
<keyword evidence="5 8" id="KW-0560">Oxidoreductase</keyword>
<accession>A0A409YH27</accession>
<name>A0A409YH27_9AGAR</name>
<dbReference type="InParanoid" id="A0A409YH27"/>
<evidence type="ECO:0000256" key="4">
    <source>
        <dbReference type="ARBA" id="ARBA00022964"/>
    </source>
</evidence>
<evidence type="ECO:0000256" key="2">
    <source>
        <dbReference type="ARBA" id="ARBA00007879"/>
    </source>
</evidence>
<dbReference type="Gene3D" id="2.60.120.590">
    <property type="entry name" value="Alpha-ketoglutarate-dependent dioxygenase AlkB-like"/>
    <property type="match status" value="1"/>
</dbReference>
<dbReference type="GO" id="GO:0046872">
    <property type="term" value="F:metal ion binding"/>
    <property type="evidence" value="ECO:0007669"/>
    <property type="project" value="UniProtKB-KW"/>
</dbReference>
<evidence type="ECO:0000256" key="3">
    <source>
        <dbReference type="ARBA" id="ARBA00022723"/>
    </source>
</evidence>
<dbReference type="Proteomes" id="UP000284842">
    <property type="component" value="Unassembled WGS sequence"/>
</dbReference>
<dbReference type="InterPro" id="IPR032862">
    <property type="entry name" value="ALKBH6"/>
</dbReference>
<evidence type="ECO:0000256" key="1">
    <source>
        <dbReference type="ARBA" id="ARBA00004123"/>
    </source>
</evidence>
<comment type="caution">
    <text evidence="10">The sequence shown here is derived from an EMBL/GenBank/DDBJ whole genome shotgun (WGS) entry which is preliminary data.</text>
</comment>
<reference evidence="10 11" key="1">
    <citation type="journal article" date="2018" name="Evol. Lett.">
        <title>Horizontal gene cluster transfer increased hallucinogenic mushroom diversity.</title>
        <authorList>
            <person name="Reynolds H.T."/>
            <person name="Vijayakumar V."/>
            <person name="Gluck-Thaler E."/>
            <person name="Korotkin H.B."/>
            <person name="Matheny P.B."/>
            <person name="Slot J.C."/>
        </authorList>
    </citation>
    <scope>NUCLEOTIDE SEQUENCE [LARGE SCALE GENOMIC DNA]</scope>
    <source>
        <strain evidence="10 11">2629</strain>
    </source>
</reference>
<dbReference type="STRING" id="181874.A0A409YH27"/>
<evidence type="ECO:0000259" key="9">
    <source>
        <dbReference type="PROSITE" id="PS51471"/>
    </source>
</evidence>
<dbReference type="GO" id="GO:0005634">
    <property type="term" value="C:nucleus"/>
    <property type="evidence" value="ECO:0007669"/>
    <property type="project" value="UniProtKB-SubCell"/>
</dbReference>